<keyword evidence="2" id="KW-1185">Reference proteome</keyword>
<dbReference type="EMBL" id="JACMSF010000089">
    <property type="protein sequence ID" value="MBC2907745.1"/>
    <property type="molecule type" value="Genomic_DNA"/>
</dbReference>
<evidence type="ECO:0008006" key="3">
    <source>
        <dbReference type="Google" id="ProtNLM"/>
    </source>
</evidence>
<dbReference type="Proteomes" id="UP000584670">
    <property type="component" value="Unassembled WGS sequence"/>
</dbReference>
<protein>
    <recommendedName>
        <fullName evidence="3">Fibronectin type-III domain-containing protein</fullName>
    </recommendedName>
</protein>
<accession>A0A7X1JCF7</accession>
<gene>
    <name evidence="1" type="ORF">H4N64_40820</name>
</gene>
<comment type="caution">
    <text evidence="1">The sequence shown here is derived from an EMBL/GenBank/DDBJ whole genome shotgun (WGS) entry which is preliminary data.</text>
</comment>
<dbReference type="AlphaFoldDB" id="A0A7X1JCF7"/>
<sequence length="139" mass="14456">MASGTFQSLPVPTTALDGRISAIVLDPGGNPADVVDKGTPVTVRIDWNLTGFLVPLISGTWNVQVKVDEIGGPDDFGEPQSPASIPLNGGGDYQRDIVLNSLQAGRTYSLLVQLTYRNPAGAPAPLGGYVNVGTVNVLL</sequence>
<organism evidence="1 2">
    <name type="scientific">Streptomyces cupreus</name>
    <dbReference type="NCBI Taxonomy" id="2759956"/>
    <lineage>
        <taxon>Bacteria</taxon>
        <taxon>Bacillati</taxon>
        <taxon>Actinomycetota</taxon>
        <taxon>Actinomycetes</taxon>
        <taxon>Kitasatosporales</taxon>
        <taxon>Streptomycetaceae</taxon>
        <taxon>Streptomyces</taxon>
    </lineage>
</organism>
<name>A0A7X1JCF7_9ACTN</name>
<evidence type="ECO:0000313" key="1">
    <source>
        <dbReference type="EMBL" id="MBC2907745.1"/>
    </source>
</evidence>
<proteinExistence type="predicted"/>
<dbReference type="RefSeq" id="WP_186287685.1">
    <property type="nucleotide sequence ID" value="NZ_JACMSF010000089.1"/>
</dbReference>
<evidence type="ECO:0000313" key="2">
    <source>
        <dbReference type="Proteomes" id="UP000584670"/>
    </source>
</evidence>
<reference evidence="1 2" key="1">
    <citation type="submission" date="2020-08" db="EMBL/GenBank/DDBJ databases">
        <title>Streptomyces sp. PSKA01 genome sequencing and assembly.</title>
        <authorList>
            <person name="Mandal S."/>
            <person name="Maiti P.K."/>
            <person name="Das P."/>
        </authorList>
    </citation>
    <scope>NUCLEOTIDE SEQUENCE [LARGE SCALE GENOMIC DNA]</scope>
    <source>
        <strain evidence="1 2">PSKA01</strain>
    </source>
</reference>